<name>A0A498I7G5_MALDO</name>
<dbReference type="AlphaFoldDB" id="A0A498I7G5"/>
<accession>A0A498I7G5</accession>
<proteinExistence type="predicted"/>
<reference evidence="1 2" key="1">
    <citation type="submission" date="2018-10" db="EMBL/GenBank/DDBJ databases">
        <title>A high-quality apple genome assembly.</title>
        <authorList>
            <person name="Hu J."/>
        </authorList>
    </citation>
    <scope>NUCLEOTIDE SEQUENCE [LARGE SCALE GENOMIC DNA]</scope>
    <source>
        <strain evidence="2">cv. HFTH1</strain>
        <tissue evidence="1">Young leaf</tissue>
    </source>
</reference>
<gene>
    <name evidence="1" type="ORF">DVH24_040523</name>
</gene>
<dbReference type="Proteomes" id="UP000290289">
    <property type="component" value="Chromosome 13"/>
</dbReference>
<evidence type="ECO:0000313" key="1">
    <source>
        <dbReference type="EMBL" id="RXH79376.1"/>
    </source>
</evidence>
<comment type="caution">
    <text evidence="1">The sequence shown here is derived from an EMBL/GenBank/DDBJ whole genome shotgun (WGS) entry which is preliminary data.</text>
</comment>
<dbReference type="EMBL" id="RDQH01000339">
    <property type="protein sequence ID" value="RXH79376.1"/>
    <property type="molecule type" value="Genomic_DNA"/>
</dbReference>
<organism evidence="1 2">
    <name type="scientific">Malus domestica</name>
    <name type="common">Apple</name>
    <name type="synonym">Pyrus malus</name>
    <dbReference type="NCBI Taxonomy" id="3750"/>
    <lineage>
        <taxon>Eukaryota</taxon>
        <taxon>Viridiplantae</taxon>
        <taxon>Streptophyta</taxon>
        <taxon>Embryophyta</taxon>
        <taxon>Tracheophyta</taxon>
        <taxon>Spermatophyta</taxon>
        <taxon>Magnoliopsida</taxon>
        <taxon>eudicotyledons</taxon>
        <taxon>Gunneridae</taxon>
        <taxon>Pentapetalae</taxon>
        <taxon>rosids</taxon>
        <taxon>fabids</taxon>
        <taxon>Rosales</taxon>
        <taxon>Rosaceae</taxon>
        <taxon>Amygdaloideae</taxon>
        <taxon>Maleae</taxon>
        <taxon>Malus</taxon>
    </lineage>
</organism>
<protein>
    <submittedName>
        <fullName evidence="1">Uncharacterized protein</fullName>
    </submittedName>
</protein>
<sequence>MVLQGVSENHPLGELVQAYLELWNCELGHVYDEMHLVAEELANLSLSYSFGPMYFTQAPTSCRHLLLSDVAEISKPCNALL</sequence>
<keyword evidence="2" id="KW-1185">Reference proteome</keyword>
<evidence type="ECO:0000313" key="2">
    <source>
        <dbReference type="Proteomes" id="UP000290289"/>
    </source>
</evidence>